<feature type="domain" description="Metallo-beta-lactamase" evidence="1">
    <location>
        <begin position="6"/>
        <end position="205"/>
    </location>
</feature>
<dbReference type="InterPro" id="IPR050114">
    <property type="entry name" value="UPF0173_UPF0282_UlaG_hydrolase"/>
</dbReference>
<evidence type="ECO:0000259" key="1">
    <source>
        <dbReference type="SMART" id="SM00849"/>
    </source>
</evidence>
<dbReference type="SUPFAM" id="SSF56281">
    <property type="entry name" value="Metallo-hydrolase/oxidoreductase"/>
    <property type="match status" value="1"/>
</dbReference>
<dbReference type="InterPro" id="IPR001279">
    <property type="entry name" value="Metallo-B-lactamas"/>
</dbReference>
<name>A0ABS2WJ60_9BACL</name>
<dbReference type="SMART" id="SM00849">
    <property type="entry name" value="Lactamase_B"/>
    <property type="match status" value="1"/>
</dbReference>
<evidence type="ECO:0000313" key="2">
    <source>
        <dbReference type="EMBL" id="MBN2909434.1"/>
    </source>
</evidence>
<dbReference type="Proteomes" id="UP001177120">
    <property type="component" value="Unassembled WGS sequence"/>
</dbReference>
<dbReference type="PANTHER" id="PTHR43546">
    <property type="entry name" value="UPF0173 METAL-DEPENDENT HYDROLASE MJ1163-RELATED"/>
    <property type="match status" value="1"/>
</dbReference>
<gene>
    <name evidence="2" type="ORF">JQC72_07830</name>
</gene>
<evidence type="ECO:0000313" key="3">
    <source>
        <dbReference type="Proteomes" id="UP001177120"/>
    </source>
</evidence>
<dbReference type="RefSeq" id="WP_205494540.1">
    <property type="nucleotide sequence ID" value="NZ_JAFHAP010000008.1"/>
</dbReference>
<comment type="caution">
    <text evidence="2">The sequence shown here is derived from an EMBL/GenBank/DDBJ whole genome shotgun (WGS) entry which is preliminary data.</text>
</comment>
<reference evidence="2" key="1">
    <citation type="journal article" date="2024" name="Int. J. Syst. Evol. Microbiol.">
        <title>Polycladomyces zharkentensis sp. nov., a novel thermophilic cellulose- and starch-degrading member of the Bacillota from a geothermal aquifer in Kazakhstan.</title>
        <authorList>
            <person name="Mashzhan A."/>
            <person name="Kistaubayeva A."/>
            <person name="Javier-Lopez R."/>
            <person name="Bissenova U."/>
            <person name="Bissenbay A."/>
            <person name="Birkeland N.K."/>
        </authorList>
    </citation>
    <scope>NUCLEOTIDE SEQUENCE</scope>
    <source>
        <strain evidence="2">ZKZ2T</strain>
    </source>
</reference>
<dbReference type="InterPro" id="IPR036866">
    <property type="entry name" value="RibonucZ/Hydroxyglut_hydro"/>
</dbReference>
<dbReference type="EMBL" id="JAFHAP010000008">
    <property type="protein sequence ID" value="MBN2909434.1"/>
    <property type="molecule type" value="Genomic_DNA"/>
</dbReference>
<dbReference type="Pfam" id="PF12706">
    <property type="entry name" value="Lactamase_B_2"/>
    <property type="match status" value="1"/>
</dbReference>
<dbReference type="Gene3D" id="3.60.15.10">
    <property type="entry name" value="Ribonuclease Z/Hydroxyacylglutathione hydrolase-like"/>
    <property type="match status" value="1"/>
</dbReference>
<organism evidence="2 3">
    <name type="scientific">Polycladomyces zharkentensis</name>
    <dbReference type="NCBI Taxonomy" id="2807616"/>
    <lineage>
        <taxon>Bacteria</taxon>
        <taxon>Bacillati</taxon>
        <taxon>Bacillota</taxon>
        <taxon>Bacilli</taxon>
        <taxon>Bacillales</taxon>
        <taxon>Thermoactinomycetaceae</taxon>
        <taxon>Polycladomyces</taxon>
    </lineage>
</organism>
<protein>
    <submittedName>
        <fullName evidence="2">MBL fold metallo-hydrolase</fullName>
    </submittedName>
</protein>
<accession>A0ABS2WJ60</accession>
<proteinExistence type="predicted"/>
<sequence>MNIQRLNWAGLLVEWEGTAVAIDPMFHVNESFFGRPRERLYPLSDFGRANAVLVTHLHSDHYDAEAIVSTYGAEVPVYVPAYSLEKTEKTSLRNGKGVRPEDTITLGSLRIKAISSVDGLGDPQVGWVVEAEGRKIIHCGDTLWHGYWWKIAEQHGPFDIAFLPVNGAIVEEEELTPSGQPICMTPEQAVSAALVLRAKKIVPIHYGTFHNPPVYNETPDLVDRLMKSARQQNVILEMLEPKQSIHIE</sequence>
<keyword evidence="3" id="KW-1185">Reference proteome</keyword>
<dbReference type="PANTHER" id="PTHR43546:SF3">
    <property type="entry name" value="UPF0173 METAL-DEPENDENT HYDROLASE MJ1163"/>
    <property type="match status" value="1"/>
</dbReference>